<sequence length="89" mass="9547">MVATMSVTSWWVTTVIASNRAYFLGLFCCFVLEHGLNVRPPHLTPSVTSLSPGSCDLSLLRAVSSLFQAAISLCNPYPNLVSLNSNSGN</sequence>
<accession>A0AAN9T288</accession>
<protein>
    <submittedName>
        <fullName evidence="1">Uncharacterized protein</fullName>
    </submittedName>
</protein>
<evidence type="ECO:0000313" key="1">
    <source>
        <dbReference type="EMBL" id="KAK7410908.1"/>
    </source>
</evidence>
<proteinExistence type="predicted"/>
<comment type="caution">
    <text evidence="1">The sequence shown here is derived from an EMBL/GenBank/DDBJ whole genome shotgun (WGS) entry which is preliminary data.</text>
</comment>
<keyword evidence="2" id="KW-1185">Reference proteome</keyword>
<gene>
    <name evidence="1" type="ORF">VNO78_02121</name>
</gene>
<reference evidence="1 2" key="1">
    <citation type="submission" date="2024-01" db="EMBL/GenBank/DDBJ databases">
        <title>The genomes of 5 underutilized Papilionoideae crops provide insights into root nodulation and disease resistanc.</title>
        <authorList>
            <person name="Jiang F."/>
        </authorList>
    </citation>
    <scope>NUCLEOTIDE SEQUENCE [LARGE SCALE GENOMIC DNA]</scope>
    <source>
        <strain evidence="1">DUOXIRENSHENG_FW03</strain>
        <tissue evidence="1">Leaves</tissue>
    </source>
</reference>
<dbReference type="AlphaFoldDB" id="A0AAN9T288"/>
<dbReference type="Proteomes" id="UP001386955">
    <property type="component" value="Unassembled WGS sequence"/>
</dbReference>
<evidence type="ECO:0000313" key="2">
    <source>
        <dbReference type="Proteomes" id="UP001386955"/>
    </source>
</evidence>
<name>A0AAN9T288_PSOTE</name>
<organism evidence="1 2">
    <name type="scientific">Psophocarpus tetragonolobus</name>
    <name type="common">Winged bean</name>
    <name type="synonym">Dolichos tetragonolobus</name>
    <dbReference type="NCBI Taxonomy" id="3891"/>
    <lineage>
        <taxon>Eukaryota</taxon>
        <taxon>Viridiplantae</taxon>
        <taxon>Streptophyta</taxon>
        <taxon>Embryophyta</taxon>
        <taxon>Tracheophyta</taxon>
        <taxon>Spermatophyta</taxon>
        <taxon>Magnoliopsida</taxon>
        <taxon>eudicotyledons</taxon>
        <taxon>Gunneridae</taxon>
        <taxon>Pentapetalae</taxon>
        <taxon>rosids</taxon>
        <taxon>fabids</taxon>
        <taxon>Fabales</taxon>
        <taxon>Fabaceae</taxon>
        <taxon>Papilionoideae</taxon>
        <taxon>50 kb inversion clade</taxon>
        <taxon>NPAAA clade</taxon>
        <taxon>indigoferoid/millettioid clade</taxon>
        <taxon>Phaseoleae</taxon>
        <taxon>Psophocarpus</taxon>
    </lineage>
</organism>
<dbReference type="EMBL" id="JAYMYS010000001">
    <property type="protein sequence ID" value="KAK7410908.1"/>
    <property type="molecule type" value="Genomic_DNA"/>
</dbReference>